<dbReference type="GO" id="GO:0016407">
    <property type="term" value="F:acetyltransferase activity"/>
    <property type="evidence" value="ECO:0007669"/>
    <property type="project" value="TreeGrafter"/>
</dbReference>
<comment type="caution">
    <text evidence="9">The sequence shown here is derived from an EMBL/GenBank/DDBJ whole genome shotgun (WGS) entry which is preliminary data.</text>
</comment>
<dbReference type="Pfam" id="PF00364">
    <property type="entry name" value="Biotin_lipoyl"/>
    <property type="match status" value="1"/>
</dbReference>
<dbReference type="Proteomes" id="UP000233786">
    <property type="component" value="Unassembled WGS sequence"/>
</dbReference>
<dbReference type="CDD" id="cd06849">
    <property type="entry name" value="lipoyl_domain"/>
    <property type="match status" value="1"/>
</dbReference>
<dbReference type="Gene3D" id="3.30.559.10">
    <property type="entry name" value="Chloramphenicol acetyltransferase-like domain"/>
    <property type="match status" value="1"/>
</dbReference>
<dbReference type="Pfam" id="PF00198">
    <property type="entry name" value="2-oxoacid_dh"/>
    <property type="match status" value="1"/>
</dbReference>
<proteinExistence type="inferred from homology"/>
<dbReference type="EC" id="2.3.1.-" evidence="6"/>
<sequence length="418" mass="44750">MSPIREFRLPDIGEGLIDAEIVRWLVDIGDHVQVDQPVVEVETAKATVELPCPYEGTVTSRVGAVGEILAVGSTLVTVEVTPERSQDVGKVLVGSGVRAVPPRSRRRVRSVPVHHAANTVVRPTSVTHTTPPALAGAPVAVVSPLVRRLARVNGIDLRTVQGTGACGLVLRADVERAVAAGRRADAVDCTETERIPIRSVRKKIADKLSRSRREIPDVTCWVDADATNLLTARDVLSSATERTGVLALLARICVAAALRFPELNSTVDTGGQEIIRFANVNLGFAAQTDKGLLVPVVHKANRMTLSQLSSEIRRLAESARSGTLTPSEMTGATITLNNYGRYGIDGATPIINHPEAAMLGVGRIVAKPWVHDGELAVRQVVQLGLTFDHRVCNGDVASGFLRYVADHIEQPLKLISAP</sequence>
<dbReference type="InterPro" id="IPR004167">
    <property type="entry name" value="PSBD"/>
</dbReference>
<keyword evidence="3 6" id="KW-0808">Transferase</keyword>
<dbReference type="RefSeq" id="WP_010307585.1">
    <property type="nucleotide sequence ID" value="NZ_CP061007.1"/>
</dbReference>
<accession>A0A2N3Y504</accession>
<evidence type="ECO:0000313" key="10">
    <source>
        <dbReference type="Proteomes" id="UP000233786"/>
    </source>
</evidence>
<keyword evidence="4 6" id="KW-0450">Lipoyl</keyword>
<dbReference type="PROSITE" id="PS00189">
    <property type="entry name" value="LIPOYL"/>
    <property type="match status" value="1"/>
</dbReference>
<dbReference type="GO" id="GO:0031405">
    <property type="term" value="F:lipoic acid binding"/>
    <property type="evidence" value="ECO:0007669"/>
    <property type="project" value="TreeGrafter"/>
</dbReference>
<protein>
    <recommendedName>
        <fullName evidence="6">Dihydrolipoamide acetyltransferase component of pyruvate dehydrogenase complex</fullName>
        <ecNumber evidence="6">2.3.1.-</ecNumber>
    </recommendedName>
</protein>
<dbReference type="PANTHER" id="PTHR43178:SF5">
    <property type="entry name" value="LIPOAMIDE ACYLTRANSFERASE COMPONENT OF BRANCHED-CHAIN ALPHA-KETO ACID DEHYDROGENASE COMPLEX, MITOCHONDRIAL"/>
    <property type="match status" value="1"/>
</dbReference>
<evidence type="ECO:0000256" key="5">
    <source>
        <dbReference type="ARBA" id="ARBA00023315"/>
    </source>
</evidence>
<dbReference type="SUPFAM" id="SSF51230">
    <property type="entry name" value="Single hybrid motif"/>
    <property type="match status" value="1"/>
</dbReference>
<comment type="similarity">
    <text evidence="2 6">Belongs to the 2-oxoacid dehydrogenase family.</text>
</comment>
<dbReference type="InterPro" id="IPR003016">
    <property type="entry name" value="2-oxoA_DH_lipoyl-BS"/>
</dbReference>
<reference evidence="9" key="1">
    <citation type="submission" date="2017-12" db="EMBL/GenBank/DDBJ databases">
        <title>Sequencing the genomes of 1000 Actinobacteria strains.</title>
        <authorList>
            <person name="Klenk H.-P."/>
        </authorList>
    </citation>
    <scope>NUCLEOTIDE SEQUENCE [LARGE SCALE GENOMIC DNA]</scope>
    <source>
        <strain evidence="9">DSM 44228</strain>
    </source>
</reference>
<dbReference type="EMBL" id="PJNB01000001">
    <property type="protein sequence ID" value="PKW18008.1"/>
    <property type="molecule type" value="Genomic_DNA"/>
</dbReference>
<evidence type="ECO:0000259" key="7">
    <source>
        <dbReference type="PROSITE" id="PS50968"/>
    </source>
</evidence>
<dbReference type="Gene3D" id="4.10.320.10">
    <property type="entry name" value="E3-binding domain"/>
    <property type="match status" value="1"/>
</dbReference>
<dbReference type="Pfam" id="PF02817">
    <property type="entry name" value="E3_binding"/>
    <property type="match status" value="1"/>
</dbReference>
<dbReference type="Gene3D" id="2.40.50.100">
    <property type="match status" value="1"/>
</dbReference>
<keyword evidence="5 6" id="KW-0012">Acyltransferase</keyword>
<dbReference type="PROSITE" id="PS51826">
    <property type="entry name" value="PSBD"/>
    <property type="match status" value="1"/>
</dbReference>
<evidence type="ECO:0000256" key="2">
    <source>
        <dbReference type="ARBA" id="ARBA00007317"/>
    </source>
</evidence>
<evidence type="ECO:0000256" key="4">
    <source>
        <dbReference type="ARBA" id="ARBA00022823"/>
    </source>
</evidence>
<dbReference type="PANTHER" id="PTHR43178">
    <property type="entry name" value="DIHYDROLIPOAMIDE ACETYLTRANSFERASE COMPONENT OF PYRUVATE DEHYDROGENASE COMPLEX"/>
    <property type="match status" value="1"/>
</dbReference>
<keyword evidence="10" id="KW-1185">Reference proteome</keyword>
<dbReference type="STRING" id="994479.GCA_000194155_03882"/>
<dbReference type="PROSITE" id="PS50968">
    <property type="entry name" value="BIOTINYL_LIPOYL"/>
    <property type="match status" value="1"/>
</dbReference>
<comment type="cofactor">
    <cofactor evidence="1 6">
        <name>(R)-lipoate</name>
        <dbReference type="ChEBI" id="CHEBI:83088"/>
    </cofactor>
</comment>
<evidence type="ECO:0000313" key="9">
    <source>
        <dbReference type="EMBL" id="PKW18008.1"/>
    </source>
</evidence>
<dbReference type="OrthoDB" id="9805770at2"/>
<feature type="domain" description="Lipoyl-binding" evidence="7">
    <location>
        <begin position="4"/>
        <end position="79"/>
    </location>
</feature>
<name>A0A2N3Y504_SACSN</name>
<feature type="domain" description="Peripheral subunit-binding (PSBD)" evidence="8">
    <location>
        <begin position="141"/>
        <end position="178"/>
    </location>
</feature>
<dbReference type="InterPro" id="IPR023213">
    <property type="entry name" value="CAT-like_dom_sf"/>
</dbReference>
<organism evidence="9 10">
    <name type="scientific">Saccharopolyspora spinosa</name>
    <dbReference type="NCBI Taxonomy" id="60894"/>
    <lineage>
        <taxon>Bacteria</taxon>
        <taxon>Bacillati</taxon>
        <taxon>Actinomycetota</taxon>
        <taxon>Actinomycetes</taxon>
        <taxon>Pseudonocardiales</taxon>
        <taxon>Pseudonocardiaceae</taxon>
        <taxon>Saccharopolyspora</taxon>
    </lineage>
</organism>
<dbReference type="SUPFAM" id="SSF47005">
    <property type="entry name" value="Peripheral subunit-binding domain of 2-oxo acid dehydrogenase complex"/>
    <property type="match status" value="1"/>
</dbReference>
<dbReference type="AlphaFoldDB" id="A0A2N3Y504"/>
<dbReference type="InterPro" id="IPR011053">
    <property type="entry name" value="Single_hybrid_motif"/>
</dbReference>
<keyword evidence="9" id="KW-0670">Pyruvate</keyword>
<dbReference type="GO" id="GO:0005737">
    <property type="term" value="C:cytoplasm"/>
    <property type="evidence" value="ECO:0007669"/>
    <property type="project" value="TreeGrafter"/>
</dbReference>
<dbReference type="InterPro" id="IPR050743">
    <property type="entry name" value="2-oxoacid_DH_E2_comp"/>
</dbReference>
<gene>
    <name evidence="9" type="ORF">A8926_6056</name>
</gene>
<evidence type="ECO:0000256" key="1">
    <source>
        <dbReference type="ARBA" id="ARBA00001938"/>
    </source>
</evidence>
<evidence type="ECO:0000256" key="6">
    <source>
        <dbReference type="RuleBase" id="RU003423"/>
    </source>
</evidence>
<dbReference type="InterPro" id="IPR036625">
    <property type="entry name" value="E3-bd_dom_sf"/>
</dbReference>
<evidence type="ECO:0000256" key="3">
    <source>
        <dbReference type="ARBA" id="ARBA00022679"/>
    </source>
</evidence>
<dbReference type="InterPro" id="IPR001078">
    <property type="entry name" value="2-oxoacid_DH_actylTfrase"/>
</dbReference>
<evidence type="ECO:0000259" key="8">
    <source>
        <dbReference type="PROSITE" id="PS51826"/>
    </source>
</evidence>
<dbReference type="SUPFAM" id="SSF52777">
    <property type="entry name" value="CoA-dependent acyltransferases"/>
    <property type="match status" value="1"/>
</dbReference>
<dbReference type="InterPro" id="IPR000089">
    <property type="entry name" value="Biotin_lipoyl"/>
</dbReference>